<organism evidence="1 2">
    <name type="scientific">Arthrobacter burdickii</name>
    <dbReference type="NCBI Taxonomy" id="3035920"/>
    <lineage>
        <taxon>Bacteria</taxon>
        <taxon>Bacillati</taxon>
        <taxon>Actinomycetota</taxon>
        <taxon>Actinomycetes</taxon>
        <taxon>Micrococcales</taxon>
        <taxon>Micrococcaceae</taxon>
        <taxon>Arthrobacter</taxon>
    </lineage>
</organism>
<reference evidence="1" key="1">
    <citation type="submission" date="2023-06" db="EMBL/GenBank/DDBJ databases">
        <title>MT1 and MT2 Draft Genomes of Novel Species.</title>
        <authorList>
            <person name="Venkateswaran K."/>
        </authorList>
    </citation>
    <scope>NUCLEOTIDE SEQUENCE</scope>
    <source>
        <strain evidence="1">IIF3SC-B10</strain>
    </source>
</reference>
<accession>A0ABT8K320</accession>
<evidence type="ECO:0000313" key="2">
    <source>
        <dbReference type="Proteomes" id="UP001174209"/>
    </source>
</evidence>
<evidence type="ECO:0000313" key="1">
    <source>
        <dbReference type="EMBL" id="MDN4611831.1"/>
    </source>
</evidence>
<keyword evidence="2" id="KW-1185">Reference proteome</keyword>
<gene>
    <name evidence="1" type="ORF">P5G52_13255</name>
</gene>
<comment type="caution">
    <text evidence="1">The sequence shown here is derived from an EMBL/GenBank/DDBJ whole genome shotgun (WGS) entry which is preliminary data.</text>
</comment>
<protein>
    <submittedName>
        <fullName evidence="1">Uncharacterized protein</fullName>
    </submittedName>
</protein>
<dbReference type="RefSeq" id="WP_301228079.1">
    <property type="nucleotide sequence ID" value="NZ_JAROCG010000001.1"/>
</dbReference>
<dbReference type="Proteomes" id="UP001174209">
    <property type="component" value="Unassembled WGS sequence"/>
</dbReference>
<name>A0ABT8K320_9MICC</name>
<sequence>MGAVVGLELRLSIGKRRWRINCAYVVIQDLEVDTVRKAAASEGFTYFLVRADDAGICLIRIRDEDESAFMAGCGTGTGHVTTTSLPGTKDGPHTMALVTDGYATDDLEKDGWTRIQDNIPVQ</sequence>
<proteinExistence type="predicted"/>
<dbReference type="EMBL" id="JAROCG010000001">
    <property type="protein sequence ID" value="MDN4611831.1"/>
    <property type="molecule type" value="Genomic_DNA"/>
</dbReference>